<dbReference type="EMBL" id="FNPH01000002">
    <property type="protein sequence ID" value="SDY45844.1"/>
    <property type="molecule type" value="Genomic_DNA"/>
</dbReference>
<dbReference type="Pfam" id="PF13490">
    <property type="entry name" value="zf-HC2"/>
    <property type="match status" value="1"/>
</dbReference>
<dbReference type="AlphaFoldDB" id="A0A1H3K2U9"/>
<feature type="transmembrane region" description="Helical" evidence="3">
    <location>
        <begin position="89"/>
        <end position="114"/>
    </location>
</feature>
<evidence type="ECO:0000256" key="1">
    <source>
        <dbReference type="ARBA" id="ARBA00023015"/>
    </source>
</evidence>
<sequence length="262" mass="27690">MSRAQHWDVGAYALGVLDEADAERFEEHLASCWACAAELESMLPVVELLSDVDIDELQEAEPAGPDRHMLDRMIRVVGEDRRHARSRRVLAIAAGVVAAAMISGASLFAGSQWFGEAPANVTAQPEPTAPSARPPAWPNGLNIGGPELAVPEGAEQFTGIDKSSGVRADLVLEAAAWGTQMSFALSKLPGPLQCRLVVIRASGTAEVLSSWSVPAAGYGTDQQPMPLLLQAATAAPRDDIDRVQVQAVDEQGVARALVTVPV</sequence>
<organism evidence="5 6">
    <name type="scientific">Micromonospora pattaloongensis</name>
    <dbReference type="NCBI Taxonomy" id="405436"/>
    <lineage>
        <taxon>Bacteria</taxon>
        <taxon>Bacillati</taxon>
        <taxon>Actinomycetota</taxon>
        <taxon>Actinomycetes</taxon>
        <taxon>Micromonosporales</taxon>
        <taxon>Micromonosporaceae</taxon>
        <taxon>Micromonospora</taxon>
    </lineage>
</organism>
<keyword evidence="6" id="KW-1185">Reference proteome</keyword>
<reference evidence="6" key="1">
    <citation type="submission" date="2016-10" db="EMBL/GenBank/DDBJ databases">
        <authorList>
            <person name="Varghese N."/>
            <person name="Submissions S."/>
        </authorList>
    </citation>
    <scope>NUCLEOTIDE SEQUENCE [LARGE SCALE GENOMIC DNA]</scope>
    <source>
        <strain evidence="6">DSM 45245</strain>
    </source>
</reference>
<dbReference type="STRING" id="405436.SAMN05444365_102326"/>
<evidence type="ECO:0000313" key="5">
    <source>
        <dbReference type="EMBL" id="SDY45844.1"/>
    </source>
</evidence>
<name>A0A1H3K2U9_9ACTN</name>
<keyword evidence="3" id="KW-1133">Transmembrane helix</keyword>
<protein>
    <submittedName>
        <fullName evidence="5">Zinc-finger</fullName>
    </submittedName>
</protein>
<dbReference type="Gene3D" id="1.10.10.1320">
    <property type="entry name" value="Anti-sigma factor, zinc-finger domain"/>
    <property type="match status" value="1"/>
</dbReference>
<accession>A0A1H3K2U9</accession>
<keyword evidence="3" id="KW-0472">Membrane</keyword>
<keyword evidence="3" id="KW-0812">Transmembrane</keyword>
<keyword evidence="1" id="KW-0805">Transcription regulation</keyword>
<dbReference type="RefSeq" id="WP_091553466.1">
    <property type="nucleotide sequence ID" value="NZ_FNPH01000002.1"/>
</dbReference>
<keyword evidence="5" id="KW-0863">Zinc-finger</keyword>
<dbReference type="InterPro" id="IPR027383">
    <property type="entry name" value="Znf_put"/>
</dbReference>
<evidence type="ECO:0000313" key="6">
    <source>
        <dbReference type="Proteomes" id="UP000242415"/>
    </source>
</evidence>
<evidence type="ECO:0000259" key="4">
    <source>
        <dbReference type="Pfam" id="PF13490"/>
    </source>
</evidence>
<gene>
    <name evidence="5" type="ORF">SAMN05444365_102326</name>
</gene>
<dbReference type="InterPro" id="IPR041916">
    <property type="entry name" value="Anti_sigma_zinc_sf"/>
</dbReference>
<evidence type="ECO:0000256" key="2">
    <source>
        <dbReference type="ARBA" id="ARBA00023163"/>
    </source>
</evidence>
<keyword evidence="5" id="KW-0862">Zinc</keyword>
<dbReference type="GO" id="GO:0008270">
    <property type="term" value="F:zinc ion binding"/>
    <property type="evidence" value="ECO:0007669"/>
    <property type="project" value="UniProtKB-KW"/>
</dbReference>
<keyword evidence="2" id="KW-0804">Transcription</keyword>
<dbReference type="OrthoDB" id="5185837at2"/>
<dbReference type="Proteomes" id="UP000242415">
    <property type="component" value="Unassembled WGS sequence"/>
</dbReference>
<evidence type="ECO:0000256" key="3">
    <source>
        <dbReference type="SAM" id="Phobius"/>
    </source>
</evidence>
<proteinExistence type="predicted"/>
<keyword evidence="5" id="KW-0479">Metal-binding</keyword>
<feature type="domain" description="Putative zinc-finger" evidence="4">
    <location>
        <begin position="9"/>
        <end position="35"/>
    </location>
</feature>